<feature type="coiled-coil region" evidence="1">
    <location>
        <begin position="33"/>
        <end position="60"/>
    </location>
</feature>
<dbReference type="WBParaSite" id="ECPE_0001289901-mRNA-1">
    <property type="protein sequence ID" value="ECPE_0001289901-mRNA-1"/>
    <property type="gene ID" value="ECPE_0001289901"/>
</dbReference>
<evidence type="ECO:0000313" key="4">
    <source>
        <dbReference type="WBParaSite" id="ECPE_0001289901-mRNA-1"/>
    </source>
</evidence>
<proteinExistence type="predicted"/>
<protein>
    <submittedName>
        <fullName evidence="2 4">Uncharacterized protein</fullName>
    </submittedName>
</protein>
<reference evidence="2 3" key="2">
    <citation type="submission" date="2018-11" db="EMBL/GenBank/DDBJ databases">
        <authorList>
            <consortium name="Pathogen Informatics"/>
        </authorList>
    </citation>
    <scope>NUCLEOTIDE SEQUENCE [LARGE SCALE GENOMIC DNA]</scope>
    <source>
        <strain evidence="2 3">Egypt</strain>
    </source>
</reference>
<dbReference type="AlphaFoldDB" id="A0A183B0X6"/>
<keyword evidence="1" id="KW-0175">Coiled coil</keyword>
<keyword evidence="3" id="KW-1185">Reference proteome</keyword>
<gene>
    <name evidence="2" type="ORF">ECPE_LOCUS12861</name>
</gene>
<organism evidence="4">
    <name type="scientific">Echinostoma caproni</name>
    <dbReference type="NCBI Taxonomy" id="27848"/>
    <lineage>
        <taxon>Eukaryota</taxon>
        <taxon>Metazoa</taxon>
        <taxon>Spiralia</taxon>
        <taxon>Lophotrochozoa</taxon>
        <taxon>Platyhelminthes</taxon>
        <taxon>Trematoda</taxon>
        <taxon>Digenea</taxon>
        <taxon>Plagiorchiida</taxon>
        <taxon>Echinostomata</taxon>
        <taxon>Echinostomatoidea</taxon>
        <taxon>Echinostomatidae</taxon>
        <taxon>Echinostoma</taxon>
    </lineage>
</organism>
<evidence type="ECO:0000313" key="3">
    <source>
        <dbReference type="Proteomes" id="UP000272942"/>
    </source>
</evidence>
<reference evidence="4" key="1">
    <citation type="submission" date="2016-06" db="UniProtKB">
        <authorList>
            <consortium name="WormBaseParasite"/>
        </authorList>
    </citation>
    <scope>IDENTIFICATION</scope>
</reference>
<sequence length="83" mass="9162">MDLARPSALEVPFDQSIVEPRVTTTLLTPCGSLRSVNAQLKTVTAQLDESKAKEKLLEELKVSGDFIECAPPRKSRTNISDLY</sequence>
<dbReference type="Proteomes" id="UP000272942">
    <property type="component" value="Unassembled WGS sequence"/>
</dbReference>
<evidence type="ECO:0000313" key="2">
    <source>
        <dbReference type="EMBL" id="VDP90133.1"/>
    </source>
</evidence>
<evidence type="ECO:0000256" key="1">
    <source>
        <dbReference type="SAM" id="Coils"/>
    </source>
</evidence>
<dbReference type="EMBL" id="UZAN01053766">
    <property type="protein sequence ID" value="VDP90133.1"/>
    <property type="molecule type" value="Genomic_DNA"/>
</dbReference>
<accession>A0A183B0X6</accession>
<name>A0A183B0X6_9TREM</name>